<feature type="transmembrane region" description="Helical" evidence="1">
    <location>
        <begin position="179"/>
        <end position="201"/>
    </location>
</feature>
<sequence>MAKHARDLLKPWAMLPEDKINLFEPYFNKTLRQHEGVGMLLRIGRLDPRGTGSITPEEERDFLQNMMTLADETLGFLSNCMIISTLTLGISIPLALHEITYLNLESPSLGGETIAWYENWWDPTAMHAVHIVELIFLSFSIWKCTCGIGHALVLYSTLSIYLPDTESKLRFLVLRRDSLLVAFESAIHALLGFLCALPLSAAKFSPPASIILAAPIFGFNYHFLTESMTNIGNPAMLYQHKLSKELFTEKELSEEDDEGDGGAASVAFDESDFHDFRKGPILSPKAAIAAAFFKSSE</sequence>
<gene>
    <name evidence="2" type="ORF">TrRE_jg2357</name>
</gene>
<name>A0A9W6ZCI6_9STRA</name>
<dbReference type="Proteomes" id="UP001165082">
    <property type="component" value="Unassembled WGS sequence"/>
</dbReference>
<dbReference type="AlphaFoldDB" id="A0A9W6ZCI6"/>
<dbReference type="EMBL" id="BRXZ01003165">
    <property type="protein sequence ID" value="GMH48802.1"/>
    <property type="molecule type" value="Genomic_DNA"/>
</dbReference>
<keyword evidence="1" id="KW-0472">Membrane</keyword>
<feature type="transmembrane region" description="Helical" evidence="1">
    <location>
        <begin position="207"/>
        <end position="224"/>
    </location>
</feature>
<evidence type="ECO:0000313" key="2">
    <source>
        <dbReference type="EMBL" id="GMH48802.1"/>
    </source>
</evidence>
<feature type="transmembrane region" description="Helical" evidence="1">
    <location>
        <begin position="134"/>
        <end position="158"/>
    </location>
</feature>
<keyword evidence="1" id="KW-1133">Transmembrane helix</keyword>
<reference evidence="2" key="1">
    <citation type="submission" date="2022-07" db="EMBL/GenBank/DDBJ databases">
        <title>Genome analysis of Parmales, a sister group of diatoms, reveals the evolutionary specialization of diatoms from phago-mixotrophs to photoautotrophs.</title>
        <authorList>
            <person name="Ban H."/>
            <person name="Sato S."/>
            <person name="Yoshikawa S."/>
            <person name="Kazumasa Y."/>
            <person name="Nakamura Y."/>
            <person name="Ichinomiya M."/>
            <person name="Saitoh K."/>
            <person name="Sato N."/>
            <person name="Blanc-Mathieu R."/>
            <person name="Endo H."/>
            <person name="Kuwata A."/>
            <person name="Ogata H."/>
        </authorList>
    </citation>
    <scope>NUCLEOTIDE SEQUENCE</scope>
</reference>
<proteinExistence type="predicted"/>
<comment type="caution">
    <text evidence="2">The sequence shown here is derived from an EMBL/GenBank/DDBJ whole genome shotgun (WGS) entry which is preliminary data.</text>
</comment>
<keyword evidence="3" id="KW-1185">Reference proteome</keyword>
<feature type="transmembrane region" description="Helical" evidence="1">
    <location>
        <begin position="74"/>
        <end position="96"/>
    </location>
</feature>
<evidence type="ECO:0000256" key="1">
    <source>
        <dbReference type="SAM" id="Phobius"/>
    </source>
</evidence>
<protein>
    <submittedName>
        <fullName evidence="2">Uncharacterized protein</fullName>
    </submittedName>
</protein>
<evidence type="ECO:0000313" key="3">
    <source>
        <dbReference type="Proteomes" id="UP001165082"/>
    </source>
</evidence>
<dbReference type="OrthoDB" id="198355at2759"/>
<organism evidence="2 3">
    <name type="scientific">Triparma retinervis</name>
    <dbReference type="NCBI Taxonomy" id="2557542"/>
    <lineage>
        <taxon>Eukaryota</taxon>
        <taxon>Sar</taxon>
        <taxon>Stramenopiles</taxon>
        <taxon>Ochrophyta</taxon>
        <taxon>Bolidophyceae</taxon>
        <taxon>Parmales</taxon>
        <taxon>Triparmaceae</taxon>
        <taxon>Triparma</taxon>
    </lineage>
</organism>
<accession>A0A9W6ZCI6</accession>
<keyword evidence="1" id="KW-0812">Transmembrane</keyword>